<protein>
    <submittedName>
        <fullName evidence="2">Uncharacterized protein</fullName>
    </submittedName>
</protein>
<comment type="caution">
    <text evidence="2">The sequence shown here is derived from an EMBL/GenBank/DDBJ whole genome shotgun (WGS) entry which is preliminary data.</text>
</comment>
<sequence>MGCCGGGVDHNHQNSNNYKGTGIKNIITWVVIIALAALIYYFTN</sequence>
<keyword evidence="1" id="KW-0472">Membrane</keyword>
<keyword evidence="1" id="KW-1133">Transmembrane helix</keyword>
<evidence type="ECO:0000313" key="3">
    <source>
        <dbReference type="Proteomes" id="UP000295325"/>
    </source>
</evidence>
<dbReference type="Proteomes" id="UP000295325">
    <property type="component" value="Unassembled WGS sequence"/>
</dbReference>
<organism evidence="2 3">
    <name type="scientific">Fonticella tunisiensis</name>
    <dbReference type="NCBI Taxonomy" id="1096341"/>
    <lineage>
        <taxon>Bacteria</taxon>
        <taxon>Bacillati</taxon>
        <taxon>Bacillota</taxon>
        <taxon>Clostridia</taxon>
        <taxon>Eubacteriales</taxon>
        <taxon>Clostridiaceae</taxon>
        <taxon>Fonticella</taxon>
    </lineage>
</organism>
<evidence type="ECO:0000313" key="2">
    <source>
        <dbReference type="EMBL" id="TDT63651.1"/>
    </source>
</evidence>
<dbReference type="AlphaFoldDB" id="A0A4R7KVS8"/>
<feature type="transmembrane region" description="Helical" evidence="1">
    <location>
        <begin position="26"/>
        <end position="43"/>
    </location>
</feature>
<reference evidence="2 3" key="1">
    <citation type="submission" date="2019-03" db="EMBL/GenBank/DDBJ databases">
        <title>Genomic Encyclopedia of Type Strains, Phase IV (KMG-IV): sequencing the most valuable type-strain genomes for metagenomic binning, comparative biology and taxonomic classification.</title>
        <authorList>
            <person name="Goeker M."/>
        </authorList>
    </citation>
    <scope>NUCLEOTIDE SEQUENCE [LARGE SCALE GENOMIC DNA]</scope>
    <source>
        <strain evidence="2 3">DSM 24455</strain>
    </source>
</reference>
<proteinExistence type="predicted"/>
<name>A0A4R7KVS8_9CLOT</name>
<accession>A0A4R7KVS8</accession>
<dbReference type="EMBL" id="SOAZ01000001">
    <property type="protein sequence ID" value="TDT63651.1"/>
    <property type="molecule type" value="Genomic_DNA"/>
</dbReference>
<gene>
    <name evidence="2" type="ORF">EDD71_10178</name>
</gene>
<keyword evidence="1" id="KW-0812">Transmembrane</keyword>
<dbReference type="RefSeq" id="WP_279232980.1">
    <property type="nucleotide sequence ID" value="NZ_SOAZ01000001.1"/>
</dbReference>
<keyword evidence="3" id="KW-1185">Reference proteome</keyword>
<evidence type="ECO:0000256" key="1">
    <source>
        <dbReference type="SAM" id="Phobius"/>
    </source>
</evidence>